<dbReference type="PANTHER" id="PTHR39209:SF2">
    <property type="entry name" value="CYTOPLASMIC PROTEIN"/>
    <property type="match status" value="1"/>
</dbReference>
<dbReference type="Gene3D" id="3.50.40.10">
    <property type="entry name" value="Phenylalanyl-trna Synthetase, Chain B, domain 3"/>
    <property type="match status" value="1"/>
</dbReference>
<dbReference type="Pfam" id="PF03483">
    <property type="entry name" value="B3_4"/>
    <property type="match status" value="1"/>
</dbReference>
<dbReference type="PANTHER" id="PTHR39209">
    <property type="match status" value="1"/>
</dbReference>
<reference evidence="2 3" key="1">
    <citation type="journal article" date="2018" name="Int. J. Syst. Evol. Microbiol.">
        <title>Rubneribacter badeniensis gen. nov., sp. nov. and Enteroscipio rubneri gen. nov., sp. nov., new members of the Eggerthellaceae isolated from human faeces.</title>
        <authorList>
            <person name="Danylec N."/>
            <person name="Gobl A."/>
            <person name="Stoll D.A."/>
            <person name="Hetzer B."/>
            <person name="Kulling S.E."/>
            <person name="Huch M."/>
        </authorList>
    </citation>
    <scope>NUCLEOTIDE SEQUENCE [LARGE SCALE GENOMIC DNA]</scope>
    <source>
        <strain evidence="2 3">ResAG-85</strain>
    </source>
</reference>
<evidence type="ECO:0000259" key="1">
    <source>
        <dbReference type="SMART" id="SM00873"/>
    </source>
</evidence>
<evidence type="ECO:0000313" key="3">
    <source>
        <dbReference type="Proteomes" id="UP000236488"/>
    </source>
</evidence>
<name>A0A2K2U6J5_9ACTN</name>
<organism evidence="2 3">
    <name type="scientific">Rubneribacter badeniensis</name>
    <dbReference type="NCBI Taxonomy" id="2070688"/>
    <lineage>
        <taxon>Bacteria</taxon>
        <taxon>Bacillati</taxon>
        <taxon>Actinomycetota</taxon>
        <taxon>Coriobacteriia</taxon>
        <taxon>Eggerthellales</taxon>
        <taxon>Eggerthellaceae</taxon>
        <taxon>Rubneribacter</taxon>
    </lineage>
</organism>
<dbReference type="SMART" id="SM00873">
    <property type="entry name" value="B3_4"/>
    <property type="match status" value="1"/>
</dbReference>
<accession>A0A2K2U6J5</accession>
<feature type="domain" description="B3/B4 tRNA-binding" evidence="1">
    <location>
        <begin position="68"/>
        <end position="221"/>
    </location>
</feature>
<gene>
    <name evidence="2" type="ORF">C2L80_03940</name>
</gene>
<dbReference type="Proteomes" id="UP000236488">
    <property type="component" value="Unassembled WGS sequence"/>
</dbReference>
<protein>
    <recommendedName>
        <fullName evidence="1">B3/B4 tRNA-binding domain-containing protein</fullName>
    </recommendedName>
</protein>
<dbReference type="SUPFAM" id="SSF56037">
    <property type="entry name" value="PheT/TilS domain"/>
    <property type="match status" value="1"/>
</dbReference>
<evidence type="ECO:0000313" key="2">
    <source>
        <dbReference type="EMBL" id="PNV65946.1"/>
    </source>
</evidence>
<dbReference type="RefSeq" id="WP_087197096.1">
    <property type="nucleotide sequence ID" value="NZ_PPEL01000012.1"/>
</dbReference>
<dbReference type="GO" id="GO:0004826">
    <property type="term" value="F:phenylalanine-tRNA ligase activity"/>
    <property type="evidence" value="ECO:0007669"/>
    <property type="project" value="InterPro"/>
</dbReference>
<dbReference type="InterPro" id="IPR020825">
    <property type="entry name" value="Phe-tRNA_synthase-like_B3/B4"/>
</dbReference>
<dbReference type="GO" id="GO:0003723">
    <property type="term" value="F:RNA binding"/>
    <property type="evidence" value="ECO:0007669"/>
    <property type="project" value="InterPro"/>
</dbReference>
<dbReference type="AlphaFoldDB" id="A0A2K2U6J5"/>
<dbReference type="EMBL" id="PPEL01000012">
    <property type="protein sequence ID" value="PNV65946.1"/>
    <property type="molecule type" value="Genomic_DNA"/>
</dbReference>
<sequence length="241" mass="26557">MQKFIAEESFWKLFPEAAIGVIVARGMKPASEVPAEDAAAIAALLREANAQADRHLTSNTISQNEVVRVWRDAYQQFKTKKGARCSIENLLKRVLKGNPVGSITPAVDIYNAVSLKYALPVGGEDIDTFEGDLRLGITEGGDAFRALGEDEDDPTLPDELCYRDDAGAVCRCWNWRDGQRTALTDDSENAFLIIECVDPSRIDDLRAALDEFSQLIERYLGASIEAHAIVDRSNPEVVIVD</sequence>
<dbReference type="InterPro" id="IPR005146">
    <property type="entry name" value="B3/B4_tRNA-bd"/>
</dbReference>
<comment type="caution">
    <text evidence="2">The sequence shown here is derived from an EMBL/GenBank/DDBJ whole genome shotgun (WGS) entry which is preliminary data.</text>
</comment>
<proteinExistence type="predicted"/>
<keyword evidence="3" id="KW-1185">Reference proteome</keyword>